<dbReference type="CDD" id="cd01949">
    <property type="entry name" value="GGDEF"/>
    <property type="match status" value="1"/>
</dbReference>
<dbReference type="InterPro" id="IPR029016">
    <property type="entry name" value="GAF-like_dom_sf"/>
</dbReference>
<protein>
    <recommendedName>
        <fullName evidence="2">diguanylate cyclase</fullName>
        <ecNumber evidence="2">2.7.7.65</ecNumber>
    </recommendedName>
</protein>
<keyword evidence="6" id="KW-1185">Reference proteome</keyword>
<evidence type="ECO:0000259" key="4">
    <source>
        <dbReference type="PROSITE" id="PS50887"/>
    </source>
</evidence>
<dbReference type="Gene3D" id="3.30.450.40">
    <property type="match status" value="1"/>
</dbReference>
<comment type="cofactor">
    <cofactor evidence="1">
        <name>Mg(2+)</name>
        <dbReference type="ChEBI" id="CHEBI:18420"/>
    </cofactor>
</comment>
<dbReference type="Gene3D" id="3.30.70.270">
    <property type="match status" value="1"/>
</dbReference>
<dbReference type="Pfam" id="PF01590">
    <property type="entry name" value="GAF"/>
    <property type="match status" value="1"/>
</dbReference>
<dbReference type="InterPro" id="IPR043128">
    <property type="entry name" value="Rev_trsase/Diguanyl_cyclase"/>
</dbReference>
<comment type="catalytic activity">
    <reaction evidence="3">
        <text>2 GTP = 3',3'-c-di-GMP + 2 diphosphate</text>
        <dbReference type="Rhea" id="RHEA:24898"/>
        <dbReference type="ChEBI" id="CHEBI:33019"/>
        <dbReference type="ChEBI" id="CHEBI:37565"/>
        <dbReference type="ChEBI" id="CHEBI:58805"/>
        <dbReference type="EC" id="2.7.7.65"/>
    </reaction>
</comment>
<evidence type="ECO:0000313" key="6">
    <source>
        <dbReference type="Proteomes" id="UP000470213"/>
    </source>
</evidence>
<dbReference type="InterPro" id="IPR003018">
    <property type="entry name" value="GAF"/>
</dbReference>
<dbReference type="Proteomes" id="UP000470213">
    <property type="component" value="Unassembled WGS sequence"/>
</dbReference>
<name>A0A7X5LKM8_9ALTE</name>
<dbReference type="RefSeq" id="WP_163084319.1">
    <property type="nucleotide sequence ID" value="NZ_JAAAWN010000005.1"/>
</dbReference>
<dbReference type="EMBL" id="JAAAWN010000005">
    <property type="protein sequence ID" value="NDV90739.1"/>
    <property type="molecule type" value="Genomic_DNA"/>
</dbReference>
<evidence type="ECO:0000256" key="3">
    <source>
        <dbReference type="ARBA" id="ARBA00034247"/>
    </source>
</evidence>
<evidence type="ECO:0000313" key="5">
    <source>
        <dbReference type="EMBL" id="NDV90739.1"/>
    </source>
</evidence>
<dbReference type="PANTHER" id="PTHR45138">
    <property type="entry name" value="REGULATORY COMPONENTS OF SENSORY TRANSDUCTION SYSTEM"/>
    <property type="match status" value="1"/>
</dbReference>
<dbReference type="FunFam" id="3.30.70.270:FF:000001">
    <property type="entry name" value="Diguanylate cyclase domain protein"/>
    <property type="match status" value="1"/>
</dbReference>
<dbReference type="SUPFAM" id="SSF55781">
    <property type="entry name" value="GAF domain-like"/>
    <property type="match status" value="1"/>
</dbReference>
<sequence>MKIVRNNKGYILLKRDVVAQFKNLPVSMLFKCEGDAKVYASRTFIHLWGDNFETDVSLSSLVFFDPVTKLRLEGDACPIHIAEKGGHFSQWAQLQIASRSTQCFLESSVLQMAGKRWVLIAVKTVQSTLVLGGDDMAPVSRHITFNRLMAKFASQLINTTKDKKDRIFDECLAAYGSFCNVDRCYLFELSEGRQFASNTHEWVAAGVSPHKDELQDMPISGLPYLRRILTQKGVFQIDDVALMPKEGCAEKEEFEREKIRSVLIVALKNGDDIFGFVGCDIIGSPYYWQEQDISYLKRIGAMLANTLNHIHNKQQLESTQGKLIKANEKLKKLAHIDGLTHIANRRLFDETLTRDCARHWKNSTSLSLLLLDVDFFKLFNDEYGHVCGDNALKAVAKVLEASCIGNEDLVARYGGEEFAVILPGATHAIAHQVAQRIQSNIHARQITFTSAPHNQRLSVSIGVASLESPNKLTPVRLIKRADSALYLAKSAGRNCIRFWHDMPQSSSSNPPQ</sequence>
<gene>
    <name evidence="5" type="ORF">GTH32_05945</name>
</gene>
<dbReference type="InterPro" id="IPR000160">
    <property type="entry name" value="GGDEF_dom"/>
</dbReference>
<proteinExistence type="predicted"/>
<dbReference type="GO" id="GO:1902201">
    <property type="term" value="P:negative regulation of bacterial-type flagellum-dependent cell motility"/>
    <property type="evidence" value="ECO:0007669"/>
    <property type="project" value="TreeGrafter"/>
</dbReference>
<dbReference type="GO" id="GO:0005886">
    <property type="term" value="C:plasma membrane"/>
    <property type="evidence" value="ECO:0007669"/>
    <property type="project" value="TreeGrafter"/>
</dbReference>
<dbReference type="InterPro" id="IPR050469">
    <property type="entry name" value="Diguanylate_Cyclase"/>
</dbReference>
<dbReference type="InterPro" id="IPR029787">
    <property type="entry name" value="Nucleotide_cyclase"/>
</dbReference>
<dbReference type="NCBIfam" id="TIGR00254">
    <property type="entry name" value="GGDEF"/>
    <property type="match status" value="1"/>
</dbReference>
<organism evidence="5 6">
    <name type="scientific">Alteromonas profundi</name>
    <dbReference type="NCBI Taxonomy" id="2696062"/>
    <lineage>
        <taxon>Bacteria</taxon>
        <taxon>Pseudomonadati</taxon>
        <taxon>Pseudomonadota</taxon>
        <taxon>Gammaproteobacteria</taxon>
        <taxon>Alteromonadales</taxon>
        <taxon>Alteromonadaceae</taxon>
        <taxon>Alteromonas/Salinimonas group</taxon>
        <taxon>Alteromonas</taxon>
    </lineage>
</organism>
<dbReference type="PROSITE" id="PS50887">
    <property type="entry name" value="GGDEF"/>
    <property type="match status" value="1"/>
</dbReference>
<feature type="domain" description="GGDEF" evidence="4">
    <location>
        <begin position="364"/>
        <end position="501"/>
    </location>
</feature>
<accession>A0A7X5LKM8</accession>
<reference evidence="5 6" key="1">
    <citation type="submission" date="2020-01" db="EMBL/GenBank/DDBJ databases">
        <authorList>
            <person name="Chen J."/>
            <person name="Zhu S."/>
            <person name="Yang J."/>
        </authorList>
    </citation>
    <scope>NUCLEOTIDE SEQUENCE [LARGE SCALE GENOMIC DNA]</scope>
    <source>
        <strain evidence="5 6">345S023</strain>
    </source>
</reference>
<dbReference type="PANTHER" id="PTHR45138:SF9">
    <property type="entry name" value="DIGUANYLATE CYCLASE DGCM-RELATED"/>
    <property type="match status" value="1"/>
</dbReference>
<dbReference type="SUPFAM" id="SSF55073">
    <property type="entry name" value="Nucleotide cyclase"/>
    <property type="match status" value="1"/>
</dbReference>
<dbReference type="Pfam" id="PF00990">
    <property type="entry name" value="GGDEF"/>
    <property type="match status" value="1"/>
</dbReference>
<evidence type="ECO:0000256" key="2">
    <source>
        <dbReference type="ARBA" id="ARBA00012528"/>
    </source>
</evidence>
<dbReference type="GO" id="GO:0052621">
    <property type="term" value="F:diguanylate cyclase activity"/>
    <property type="evidence" value="ECO:0007669"/>
    <property type="project" value="UniProtKB-EC"/>
</dbReference>
<evidence type="ECO:0000256" key="1">
    <source>
        <dbReference type="ARBA" id="ARBA00001946"/>
    </source>
</evidence>
<dbReference type="AlphaFoldDB" id="A0A7X5LKM8"/>
<comment type="caution">
    <text evidence="5">The sequence shown here is derived from an EMBL/GenBank/DDBJ whole genome shotgun (WGS) entry which is preliminary data.</text>
</comment>
<dbReference type="SMART" id="SM00267">
    <property type="entry name" value="GGDEF"/>
    <property type="match status" value="1"/>
</dbReference>
<dbReference type="EC" id="2.7.7.65" evidence="2"/>
<dbReference type="GO" id="GO:0043709">
    <property type="term" value="P:cell adhesion involved in single-species biofilm formation"/>
    <property type="evidence" value="ECO:0007669"/>
    <property type="project" value="TreeGrafter"/>
</dbReference>
<dbReference type="SMART" id="SM00065">
    <property type="entry name" value="GAF"/>
    <property type="match status" value="1"/>
</dbReference>